<dbReference type="Gene3D" id="2.60.120.10">
    <property type="entry name" value="Jelly Rolls"/>
    <property type="match status" value="1"/>
</dbReference>
<dbReference type="GO" id="GO:0006355">
    <property type="term" value="P:regulation of DNA-templated transcription"/>
    <property type="evidence" value="ECO:0007669"/>
    <property type="project" value="InterPro"/>
</dbReference>
<evidence type="ECO:0000256" key="1">
    <source>
        <dbReference type="ARBA" id="ARBA00023015"/>
    </source>
</evidence>
<dbReference type="AlphaFoldDB" id="A0A7W9BBE6"/>
<dbReference type="InterPro" id="IPR012318">
    <property type="entry name" value="HTH_CRP"/>
</dbReference>
<dbReference type="InterPro" id="IPR036388">
    <property type="entry name" value="WH-like_DNA-bd_sf"/>
</dbReference>
<dbReference type="Gene3D" id="1.10.10.10">
    <property type="entry name" value="Winged helix-like DNA-binding domain superfamily/Winged helix DNA-binding domain"/>
    <property type="match status" value="1"/>
</dbReference>
<dbReference type="InterPro" id="IPR018490">
    <property type="entry name" value="cNMP-bd_dom_sf"/>
</dbReference>
<name>A0A7W9BBE6_9SPHN</name>
<keyword evidence="6" id="KW-1185">Reference proteome</keyword>
<keyword evidence="2" id="KW-0238">DNA-binding</keyword>
<protein>
    <submittedName>
        <fullName evidence="5">CRP-like cAMP-binding protein</fullName>
    </submittedName>
</protein>
<evidence type="ECO:0000256" key="2">
    <source>
        <dbReference type="ARBA" id="ARBA00023125"/>
    </source>
</evidence>
<evidence type="ECO:0000313" key="6">
    <source>
        <dbReference type="Proteomes" id="UP000546200"/>
    </source>
</evidence>
<dbReference type="SUPFAM" id="SSF46785">
    <property type="entry name" value="Winged helix' DNA-binding domain"/>
    <property type="match status" value="1"/>
</dbReference>
<evidence type="ECO:0000313" key="5">
    <source>
        <dbReference type="EMBL" id="MBB5713908.1"/>
    </source>
</evidence>
<dbReference type="Pfam" id="PF13545">
    <property type="entry name" value="HTH_Crp_2"/>
    <property type="match status" value="1"/>
</dbReference>
<proteinExistence type="predicted"/>
<sequence>MLTALSEADRRLIADNGTYCEVPIGSRLWSPFEDRKQVYFPLSGLLSITLERESSLTEVAIIGTDGFCGGHALCEGVVLPFTALVQISPLHAWSMSAELLRTLTIRSMTLQQALLRYTFDLIVQISETAYANARQTVEQRTARWLLLCCDRLERDSIDVTHDLLAMMVAAQRTGVTAAIHLLEEKGAIRSRRGTVIMRDRAVLEGIAGAGYSRPRAAFDYGSSADAE</sequence>
<dbReference type="SUPFAM" id="SSF51206">
    <property type="entry name" value="cAMP-binding domain-like"/>
    <property type="match status" value="1"/>
</dbReference>
<dbReference type="EMBL" id="JACIJK010000002">
    <property type="protein sequence ID" value="MBB5713908.1"/>
    <property type="molecule type" value="Genomic_DNA"/>
</dbReference>
<comment type="caution">
    <text evidence="5">The sequence shown here is derived from an EMBL/GenBank/DDBJ whole genome shotgun (WGS) entry which is preliminary data.</text>
</comment>
<accession>A0A7W9BBE6</accession>
<dbReference type="InterPro" id="IPR036390">
    <property type="entry name" value="WH_DNA-bd_sf"/>
</dbReference>
<evidence type="ECO:0000256" key="3">
    <source>
        <dbReference type="ARBA" id="ARBA00023163"/>
    </source>
</evidence>
<organism evidence="5 6">
    <name type="scientific">Sphingomonas aerophila</name>
    <dbReference type="NCBI Taxonomy" id="1344948"/>
    <lineage>
        <taxon>Bacteria</taxon>
        <taxon>Pseudomonadati</taxon>
        <taxon>Pseudomonadota</taxon>
        <taxon>Alphaproteobacteria</taxon>
        <taxon>Sphingomonadales</taxon>
        <taxon>Sphingomonadaceae</taxon>
        <taxon>Sphingomonas</taxon>
    </lineage>
</organism>
<dbReference type="InterPro" id="IPR014710">
    <property type="entry name" value="RmlC-like_jellyroll"/>
</dbReference>
<gene>
    <name evidence="5" type="ORF">FHS94_000731</name>
</gene>
<evidence type="ECO:0000259" key="4">
    <source>
        <dbReference type="Pfam" id="PF13545"/>
    </source>
</evidence>
<keyword evidence="1" id="KW-0805">Transcription regulation</keyword>
<keyword evidence="3" id="KW-0804">Transcription</keyword>
<dbReference type="Proteomes" id="UP000546200">
    <property type="component" value="Unassembled WGS sequence"/>
</dbReference>
<reference evidence="5 6" key="1">
    <citation type="submission" date="2020-08" db="EMBL/GenBank/DDBJ databases">
        <title>Genomic Encyclopedia of Type Strains, Phase IV (KMG-IV): sequencing the most valuable type-strain genomes for metagenomic binning, comparative biology and taxonomic classification.</title>
        <authorList>
            <person name="Goeker M."/>
        </authorList>
    </citation>
    <scope>NUCLEOTIDE SEQUENCE [LARGE SCALE GENOMIC DNA]</scope>
    <source>
        <strain evidence="5 6">DSM 100044</strain>
    </source>
</reference>
<dbReference type="GO" id="GO:0003677">
    <property type="term" value="F:DNA binding"/>
    <property type="evidence" value="ECO:0007669"/>
    <property type="project" value="UniProtKB-KW"/>
</dbReference>
<feature type="domain" description="HTH crp-type" evidence="4">
    <location>
        <begin position="139"/>
        <end position="204"/>
    </location>
</feature>